<feature type="region of interest" description="Disordered" evidence="1">
    <location>
        <begin position="74"/>
        <end position="128"/>
    </location>
</feature>
<name>A0A6J4KH78_9ACTN</name>
<evidence type="ECO:0000313" key="2">
    <source>
        <dbReference type="EMBL" id="CAA9304590.1"/>
    </source>
</evidence>
<evidence type="ECO:0000256" key="1">
    <source>
        <dbReference type="SAM" id="MobiDB-lite"/>
    </source>
</evidence>
<feature type="compositionally biased region" description="Low complexity" evidence="1">
    <location>
        <begin position="115"/>
        <end position="128"/>
    </location>
</feature>
<feature type="compositionally biased region" description="Pro residues" evidence="1">
    <location>
        <begin position="103"/>
        <end position="114"/>
    </location>
</feature>
<feature type="non-terminal residue" evidence="2">
    <location>
        <position position="128"/>
    </location>
</feature>
<dbReference type="AlphaFoldDB" id="A0A6J4KH78"/>
<organism evidence="2">
    <name type="scientific">uncultured Frankineae bacterium</name>
    <dbReference type="NCBI Taxonomy" id="437475"/>
    <lineage>
        <taxon>Bacteria</taxon>
        <taxon>Bacillati</taxon>
        <taxon>Actinomycetota</taxon>
        <taxon>Actinomycetes</taxon>
        <taxon>Frankiales</taxon>
        <taxon>environmental samples</taxon>
    </lineage>
</organism>
<protein>
    <submittedName>
        <fullName evidence="2">Uncharacterized protein</fullName>
    </submittedName>
</protein>
<proteinExistence type="predicted"/>
<reference evidence="2" key="1">
    <citation type="submission" date="2020-02" db="EMBL/GenBank/DDBJ databases">
        <authorList>
            <person name="Meier V. D."/>
        </authorList>
    </citation>
    <scope>NUCLEOTIDE SEQUENCE</scope>
    <source>
        <strain evidence="2">AVDCRST_MAG07</strain>
    </source>
</reference>
<feature type="region of interest" description="Disordered" evidence="1">
    <location>
        <begin position="1"/>
        <end position="44"/>
    </location>
</feature>
<gene>
    <name evidence="2" type="ORF">AVDCRST_MAG07-135</name>
</gene>
<sequence length="128" mass="12433">MVHPHHARDSRADGVAARRLGPRGLFAPRWGRTPGAGEDDRAAGRTTRALPWAVALLVVGAPLAQASAATLSRTPLAPSAGTTPAVGAGSTQVTGATVAPAPSATPAPTPPAAPVPAAAPAASSADST</sequence>
<accession>A0A6J4KH78</accession>
<dbReference type="EMBL" id="CADCUB010000002">
    <property type="protein sequence ID" value="CAA9304590.1"/>
    <property type="molecule type" value="Genomic_DNA"/>
</dbReference>